<feature type="compositionally biased region" description="Pro residues" evidence="1">
    <location>
        <begin position="85"/>
        <end position="98"/>
    </location>
</feature>
<dbReference type="EMBL" id="KN839921">
    <property type="protein sequence ID" value="KIJ58620.1"/>
    <property type="molecule type" value="Genomic_DNA"/>
</dbReference>
<protein>
    <submittedName>
        <fullName evidence="2">Unplaced genomic scaffold scaffold_87, whole genome shotgun sequence</fullName>
    </submittedName>
</protein>
<evidence type="ECO:0000256" key="1">
    <source>
        <dbReference type="SAM" id="MobiDB-lite"/>
    </source>
</evidence>
<accession>A0A0C9VLY0</accession>
<proteinExistence type="predicted"/>
<dbReference type="AlphaFoldDB" id="A0A0C9VLY0"/>
<gene>
    <name evidence="2" type="ORF">HYDPIDRAFT_119364</name>
</gene>
<name>A0A0C9VLY0_9AGAM</name>
<dbReference type="Proteomes" id="UP000053820">
    <property type="component" value="Unassembled WGS sequence"/>
</dbReference>
<organism evidence="2 3">
    <name type="scientific">Hydnomerulius pinastri MD-312</name>
    <dbReference type="NCBI Taxonomy" id="994086"/>
    <lineage>
        <taxon>Eukaryota</taxon>
        <taxon>Fungi</taxon>
        <taxon>Dikarya</taxon>
        <taxon>Basidiomycota</taxon>
        <taxon>Agaricomycotina</taxon>
        <taxon>Agaricomycetes</taxon>
        <taxon>Agaricomycetidae</taxon>
        <taxon>Boletales</taxon>
        <taxon>Boletales incertae sedis</taxon>
        <taxon>Leucogyrophana</taxon>
    </lineage>
</organism>
<sequence length="297" mass="33221">MPLPSSGCSVHCDFIVRVGMVYDYDRDRSWQCQRFVCFPTLPVHVDVRSSSALRIPLNFRVLTPDCAACPCPRLPSNLRVRGPIRSPPPSRIRNPDPPCVSLEEQGAGSPPSRAASIVVSRHMKNDPRGLSRTARVVFSLLYHEPHAPPIPVRRSPPLSLSSADLRTSISHWLRWAEQIGSRTSSRHYVRSNVCVCAFHPELDGGDSSWTRSIDALGVSSRPIAVVPSSRMHTSPTSLNRDLWPTNINTAIPRQRRIPPSKASTTEAQERLPEPFRYLLALRCGLYLTRLADRRISK</sequence>
<reference evidence="2 3" key="1">
    <citation type="submission" date="2014-04" db="EMBL/GenBank/DDBJ databases">
        <title>Evolutionary Origins and Diversification of the Mycorrhizal Mutualists.</title>
        <authorList>
            <consortium name="DOE Joint Genome Institute"/>
            <consortium name="Mycorrhizal Genomics Consortium"/>
            <person name="Kohler A."/>
            <person name="Kuo A."/>
            <person name="Nagy L.G."/>
            <person name="Floudas D."/>
            <person name="Copeland A."/>
            <person name="Barry K.W."/>
            <person name="Cichocki N."/>
            <person name="Veneault-Fourrey C."/>
            <person name="LaButti K."/>
            <person name="Lindquist E.A."/>
            <person name="Lipzen A."/>
            <person name="Lundell T."/>
            <person name="Morin E."/>
            <person name="Murat C."/>
            <person name="Riley R."/>
            <person name="Ohm R."/>
            <person name="Sun H."/>
            <person name="Tunlid A."/>
            <person name="Henrissat B."/>
            <person name="Grigoriev I.V."/>
            <person name="Hibbett D.S."/>
            <person name="Martin F."/>
        </authorList>
    </citation>
    <scope>NUCLEOTIDE SEQUENCE [LARGE SCALE GENOMIC DNA]</scope>
    <source>
        <strain evidence="2 3">MD-312</strain>
    </source>
</reference>
<evidence type="ECO:0000313" key="2">
    <source>
        <dbReference type="EMBL" id="KIJ58620.1"/>
    </source>
</evidence>
<dbReference type="HOGENOM" id="CLU_937074_0_0_1"/>
<keyword evidence="3" id="KW-1185">Reference proteome</keyword>
<evidence type="ECO:0000313" key="3">
    <source>
        <dbReference type="Proteomes" id="UP000053820"/>
    </source>
</evidence>
<feature type="region of interest" description="Disordered" evidence="1">
    <location>
        <begin position="80"/>
        <end position="114"/>
    </location>
</feature>